<reference evidence="2 3" key="1">
    <citation type="submission" date="2024-02" db="EMBL/GenBank/DDBJ databases">
        <title>Distribution and functional of Brevundimonas-related endobacteria within Verticillium dahliae.</title>
        <authorList>
            <person name="Zeng H."/>
        </authorList>
    </citation>
    <scope>NUCLEOTIDE SEQUENCE [LARGE SCALE GENOMIC DNA]</scope>
    <source>
        <strain evidence="2 3">TRM 44200</strain>
    </source>
</reference>
<name>A0ABZ2ICU7_9CAUL</name>
<keyword evidence="1" id="KW-0472">Membrane</keyword>
<dbReference type="EMBL" id="CP146369">
    <property type="protein sequence ID" value="WWT55333.1"/>
    <property type="molecule type" value="Genomic_DNA"/>
</dbReference>
<accession>A0ABZ2ICU7</accession>
<evidence type="ECO:0000256" key="1">
    <source>
        <dbReference type="SAM" id="Phobius"/>
    </source>
</evidence>
<keyword evidence="1" id="KW-1133">Transmembrane helix</keyword>
<evidence type="ECO:0000313" key="3">
    <source>
        <dbReference type="Proteomes" id="UP001363460"/>
    </source>
</evidence>
<organism evidence="2 3">
    <name type="scientific">Brevundimonas olei</name>
    <dbReference type="NCBI Taxonomy" id="657642"/>
    <lineage>
        <taxon>Bacteria</taxon>
        <taxon>Pseudomonadati</taxon>
        <taxon>Pseudomonadota</taxon>
        <taxon>Alphaproteobacteria</taxon>
        <taxon>Caulobacterales</taxon>
        <taxon>Caulobacteraceae</taxon>
        <taxon>Brevundimonas</taxon>
    </lineage>
</organism>
<sequence length="90" mass="9248">MSQHNIIGSEAFTNRPYVLVRNVRPGGFRRRRSRSLIAYGVVAVLALSAGAAVAAFAMGPLLFDKTVEAPAATSAPVEGGAAPLTAPTAP</sequence>
<evidence type="ECO:0000313" key="2">
    <source>
        <dbReference type="EMBL" id="WWT55333.1"/>
    </source>
</evidence>
<dbReference type="Proteomes" id="UP001363460">
    <property type="component" value="Chromosome"/>
</dbReference>
<feature type="transmembrane region" description="Helical" evidence="1">
    <location>
        <begin position="36"/>
        <end position="58"/>
    </location>
</feature>
<proteinExistence type="predicted"/>
<gene>
    <name evidence="2" type="ORF">V8J38_02560</name>
</gene>
<keyword evidence="1" id="KW-0812">Transmembrane</keyword>
<protein>
    <submittedName>
        <fullName evidence="2">Uncharacterized protein</fullName>
    </submittedName>
</protein>
<dbReference type="RefSeq" id="WP_312219428.1">
    <property type="nucleotide sequence ID" value="NZ_BAAAGH010000008.1"/>
</dbReference>
<keyword evidence="3" id="KW-1185">Reference proteome</keyword>